<evidence type="ECO:0000259" key="2">
    <source>
        <dbReference type="Pfam" id="PF00078"/>
    </source>
</evidence>
<sequence length="112" mass="12969">MRPLGLPVLEDKLVQQSVSSLLQSIWEVDFLPCSYGYRPRKSAHDALERIRSGFQQGNFGYVVEADIKGFFDNMDHKWLVRMLEQRIDDKALMSLFPLAKIRHFLCPIGKSK</sequence>
<comment type="similarity">
    <text evidence="1">Belongs to the bacterial reverse transcriptase family.</text>
</comment>
<dbReference type="EMBL" id="BAABDS010000052">
    <property type="protein sequence ID" value="GAA3722742.1"/>
    <property type="molecule type" value="Genomic_DNA"/>
</dbReference>
<name>A0ABP7ES91_9GAMM</name>
<keyword evidence="4" id="KW-1185">Reference proteome</keyword>
<dbReference type="CDD" id="cd01651">
    <property type="entry name" value="RT_G2_intron"/>
    <property type="match status" value="1"/>
</dbReference>
<accession>A0ABP7ES91</accession>
<feature type="domain" description="Reverse transcriptase" evidence="2">
    <location>
        <begin position="1"/>
        <end position="85"/>
    </location>
</feature>
<dbReference type="PANTHER" id="PTHR34047">
    <property type="entry name" value="NUCLEAR INTRON MATURASE 1, MITOCHONDRIAL-RELATED"/>
    <property type="match status" value="1"/>
</dbReference>
<dbReference type="InterPro" id="IPR043502">
    <property type="entry name" value="DNA/RNA_pol_sf"/>
</dbReference>
<dbReference type="SUPFAM" id="SSF56672">
    <property type="entry name" value="DNA/RNA polymerases"/>
    <property type="match status" value="1"/>
</dbReference>
<comment type="caution">
    <text evidence="3">The sequence shown here is derived from an EMBL/GenBank/DDBJ whole genome shotgun (WGS) entry which is preliminary data.</text>
</comment>
<organism evidence="3 4">
    <name type="scientific">Oceanisphaera sediminis</name>
    <dbReference type="NCBI Taxonomy" id="981381"/>
    <lineage>
        <taxon>Bacteria</taxon>
        <taxon>Pseudomonadati</taxon>
        <taxon>Pseudomonadota</taxon>
        <taxon>Gammaproteobacteria</taxon>
        <taxon>Aeromonadales</taxon>
        <taxon>Aeromonadaceae</taxon>
        <taxon>Oceanisphaera</taxon>
    </lineage>
</organism>
<evidence type="ECO:0000256" key="1">
    <source>
        <dbReference type="ARBA" id="ARBA00034120"/>
    </source>
</evidence>
<protein>
    <recommendedName>
        <fullName evidence="2">Reverse transcriptase domain-containing protein</fullName>
    </recommendedName>
</protein>
<dbReference type="InterPro" id="IPR000477">
    <property type="entry name" value="RT_dom"/>
</dbReference>
<dbReference type="Proteomes" id="UP001501479">
    <property type="component" value="Unassembled WGS sequence"/>
</dbReference>
<evidence type="ECO:0000313" key="4">
    <source>
        <dbReference type="Proteomes" id="UP001501479"/>
    </source>
</evidence>
<proteinExistence type="inferred from homology"/>
<reference evidence="4" key="1">
    <citation type="journal article" date="2019" name="Int. J. Syst. Evol. Microbiol.">
        <title>The Global Catalogue of Microorganisms (GCM) 10K type strain sequencing project: providing services to taxonomists for standard genome sequencing and annotation.</title>
        <authorList>
            <consortium name="The Broad Institute Genomics Platform"/>
            <consortium name="The Broad Institute Genome Sequencing Center for Infectious Disease"/>
            <person name="Wu L."/>
            <person name="Ma J."/>
        </authorList>
    </citation>
    <scope>NUCLEOTIDE SEQUENCE [LARGE SCALE GENOMIC DNA]</scope>
    <source>
        <strain evidence="4">JCM 17329</strain>
    </source>
</reference>
<dbReference type="PANTHER" id="PTHR34047:SF8">
    <property type="entry name" value="PROTEIN YKFC"/>
    <property type="match status" value="1"/>
</dbReference>
<evidence type="ECO:0000313" key="3">
    <source>
        <dbReference type="EMBL" id="GAA3722742.1"/>
    </source>
</evidence>
<dbReference type="InterPro" id="IPR051083">
    <property type="entry name" value="GrpII_Intron_Splice-Mob/Def"/>
</dbReference>
<gene>
    <name evidence="3" type="ORF">GCM10022421_34360</name>
</gene>
<dbReference type="Pfam" id="PF00078">
    <property type="entry name" value="RVT_1"/>
    <property type="match status" value="1"/>
</dbReference>